<dbReference type="Pfam" id="PF03279">
    <property type="entry name" value="Lip_A_acyltrans"/>
    <property type="match status" value="1"/>
</dbReference>
<dbReference type="GO" id="GO:0009247">
    <property type="term" value="P:glycolipid biosynthetic process"/>
    <property type="evidence" value="ECO:0007669"/>
    <property type="project" value="UniProtKB-ARBA"/>
</dbReference>
<evidence type="ECO:0000256" key="6">
    <source>
        <dbReference type="ARBA" id="ARBA00023315"/>
    </source>
</evidence>
<comment type="subcellular location">
    <subcellularLocation>
        <location evidence="1">Cell inner membrane</location>
    </subcellularLocation>
</comment>
<dbReference type="HOGENOM" id="CLU_049421_4_2_0"/>
<dbReference type="STRING" id="314344.AL013_01920"/>
<evidence type="ECO:0000256" key="3">
    <source>
        <dbReference type="ARBA" id="ARBA00022519"/>
    </source>
</evidence>
<dbReference type="EMBL" id="AATS01000002">
    <property type="protein sequence ID" value="EAU55504.1"/>
    <property type="molecule type" value="Genomic_DNA"/>
</dbReference>
<dbReference type="PANTHER" id="PTHR30606:SF9">
    <property type="entry name" value="LIPID A BIOSYNTHESIS LAUROYLTRANSFERASE"/>
    <property type="match status" value="1"/>
</dbReference>
<keyword evidence="8" id="KW-1185">Reference proteome</keyword>
<keyword evidence="3" id="KW-0997">Cell inner membrane</keyword>
<accession>Q0F2P6</accession>
<dbReference type="CDD" id="cd07984">
    <property type="entry name" value="LPLAT_LABLAT-like"/>
    <property type="match status" value="1"/>
</dbReference>
<dbReference type="GO" id="GO:0016746">
    <property type="term" value="F:acyltransferase activity"/>
    <property type="evidence" value="ECO:0007669"/>
    <property type="project" value="UniProtKB-KW"/>
</dbReference>
<dbReference type="eggNOG" id="COG1560">
    <property type="taxonomic scope" value="Bacteria"/>
</dbReference>
<proteinExistence type="predicted"/>
<keyword evidence="6 7" id="KW-0012">Acyltransferase</keyword>
<evidence type="ECO:0000256" key="5">
    <source>
        <dbReference type="ARBA" id="ARBA00023136"/>
    </source>
</evidence>
<name>Q0F2P6_9PROT</name>
<dbReference type="RefSeq" id="WP_009850523.1">
    <property type="nucleotide sequence ID" value="NZ_DS022295.1"/>
</dbReference>
<dbReference type="PANTHER" id="PTHR30606">
    <property type="entry name" value="LIPID A BIOSYNTHESIS LAUROYL ACYLTRANSFERASE"/>
    <property type="match status" value="1"/>
</dbReference>
<sequence length="288" mass="33034">MAIIVKLLFYLVRLIPVRLAGAIGAGLGRLLYLLDTRHRNIAMRNLSRVYPDKSDAWKRKISRESFAELGRTAFELPHVYLRSKAFLLSRVEVENHDAILQAEQLGKGVILAACHHSNWEMGALAISMLGHKEHIIYRTVRQPEVDRFVLQARERFGAMMKARDIGLRWIPRALKNNDCISIMIDQHLSNGTPVPFLGHEGRTTTLPATFANKYHTPVVGVRIDRIGKGFNFRLVFWPIPIDESMMDPVQTMQVIADSFAPVIHARPELWLWIHRRWLYLDELEADSA</sequence>
<gene>
    <name evidence="7" type="ORF">SPV1_01112</name>
</gene>
<protein>
    <submittedName>
        <fullName evidence="7">Lauroyl/myristoyl acyltransferase</fullName>
    </submittedName>
</protein>
<evidence type="ECO:0000313" key="8">
    <source>
        <dbReference type="Proteomes" id="UP000005297"/>
    </source>
</evidence>
<keyword evidence="2" id="KW-1003">Cell membrane</keyword>
<dbReference type="AlphaFoldDB" id="Q0F2P6"/>
<organism evidence="7 8">
    <name type="scientific">Mariprofundus ferrooxydans PV-1</name>
    <dbReference type="NCBI Taxonomy" id="314345"/>
    <lineage>
        <taxon>Bacteria</taxon>
        <taxon>Pseudomonadati</taxon>
        <taxon>Pseudomonadota</taxon>
        <taxon>Candidatius Mariprofundia</taxon>
        <taxon>Mariprofundales</taxon>
        <taxon>Mariprofundaceae</taxon>
        <taxon>Mariprofundus</taxon>
    </lineage>
</organism>
<dbReference type="Proteomes" id="UP000005297">
    <property type="component" value="Unassembled WGS sequence"/>
</dbReference>
<keyword evidence="5" id="KW-0472">Membrane</keyword>
<comment type="caution">
    <text evidence="7">The sequence shown here is derived from an EMBL/GenBank/DDBJ whole genome shotgun (WGS) entry which is preliminary data.</text>
</comment>
<evidence type="ECO:0000256" key="4">
    <source>
        <dbReference type="ARBA" id="ARBA00022679"/>
    </source>
</evidence>
<dbReference type="InterPro" id="IPR004960">
    <property type="entry name" value="LipA_acyltrans"/>
</dbReference>
<dbReference type="PIRSF" id="PIRSF026649">
    <property type="entry name" value="MsbB"/>
    <property type="match status" value="1"/>
</dbReference>
<evidence type="ECO:0000256" key="2">
    <source>
        <dbReference type="ARBA" id="ARBA00022475"/>
    </source>
</evidence>
<dbReference type="FunCoup" id="Q0F2P6">
    <property type="interactions" value="295"/>
</dbReference>
<evidence type="ECO:0000313" key="7">
    <source>
        <dbReference type="EMBL" id="EAU55504.1"/>
    </source>
</evidence>
<keyword evidence="4 7" id="KW-0808">Transferase</keyword>
<evidence type="ECO:0000256" key="1">
    <source>
        <dbReference type="ARBA" id="ARBA00004533"/>
    </source>
</evidence>
<dbReference type="InParanoid" id="Q0F2P6"/>
<reference evidence="7 8" key="1">
    <citation type="submission" date="2006-09" db="EMBL/GenBank/DDBJ databases">
        <authorList>
            <person name="Emerson D."/>
            <person name="Ferriera S."/>
            <person name="Johnson J."/>
            <person name="Kravitz S."/>
            <person name="Halpern A."/>
            <person name="Remington K."/>
            <person name="Beeson K."/>
            <person name="Tran B."/>
            <person name="Rogers Y.-H."/>
            <person name="Friedman R."/>
            <person name="Venter J.C."/>
        </authorList>
    </citation>
    <scope>NUCLEOTIDE SEQUENCE [LARGE SCALE GENOMIC DNA]</scope>
    <source>
        <strain evidence="7 8">PV-1</strain>
    </source>
</reference>
<dbReference type="GO" id="GO:0005886">
    <property type="term" value="C:plasma membrane"/>
    <property type="evidence" value="ECO:0007669"/>
    <property type="project" value="UniProtKB-SubCell"/>
</dbReference>
<dbReference type="OrthoDB" id="5291349at2"/>